<dbReference type="PANTHER" id="PTHR12537">
    <property type="entry name" value="RNA BINDING PROTEIN PUMILIO-RELATED"/>
    <property type="match status" value="1"/>
</dbReference>
<dbReference type="InterPro" id="IPR001313">
    <property type="entry name" value="Pumilio_RNA-bd_rpt"/>
</dbReference>
<evidence type="ECO:0000256" key="3">
    <source>
        <dbReference type="ARBA" id="ARBA00022782"/>
    </source>
</evidence>
<feature type="region of interest" description="Disordered" evidence="5">
    <location>
        <begin position="572"/>
        <end position="605"/>
    </location>
</feature>
<keyword evidence="7" id="KW-1185">Reference proteome</keyword>
<dbReference type="Pfam" id="PF00806">
    <property type="entry name" value="PUF"/>
    <property type="match status" value="5"/>
</dbReference>
<dbReference type="Proteomes" id="UP000887560">
    <property type="component" value="Unplaced"/>
</dbReference>
<dbReference type="GO" id="GO:0005634">
    <property type="term" value="C:nucleus"/>
    <property type="evidence" value="ECO:0007669"/>
    <property type="project" value="TreeGrafter"/>
</dbReference>
<feature type="repeat" description="Pumilio" evidence="4">
    <location>
        <begin position="412"/>
        <end position="447"/>
    </location>
</feature>
<feature type="domain" description="PUM-HD" evidence="6">
    <location>
        <begin position="309"/>
        <end position="605"/>
    </location>
</feature>
<sequence>ITSTHSQPVPIPNPYSNVGGADIIGGCHMIGTPEFSQYPFMVPGQPGTPIIYATRQNASVLGSTPTNYGYGSWGAVYPQPAPPPHPHHNGTILHTEHAVSNPIMVQARGPHYGAMMVSPKSGEQSGLCHQMLENVLSSSPGSLNAKFNGTINDYLIRNHPSTTSTMVSSSQMAQVHSQPVPIQNNYPGVGGPDMGGGCHMIGTPEFSQYPFMVPGQPGTPILYATRQNAATILGSTPPNYGYSSWGYPPPPQAAPPPHHHHHNGTILPPVGGRVPLVQTLSDRASSNFRPNRTPGTRVPLNTLHTNSLHGGEEIQHSRGGNVAAHRSQLLDDFRNSRLPHLQLMDLGVYVVEFAQDQHGSRLERANAKEKQFIFDEVYQHALHLMTDVFGNYVIQKFFEYGTDEQKRKLMQIVQGNVMNLALQMYGCRVIQKALESVDQDCQMEIIERVEPQQLQFIIDAFTKGAPDTVCSLSSHPYGCRVIQRVLEHCTEEQKSDGAPNPQLLEMMKDPFANYVVQKMLDVSDSAHRKKIMFSIKSHIPALRKFNYGKHIIAKLEKYFQKTNPGVPFSLISGEQSPQQQFSNTSVNTAVSNNNNNNFENGPPIY</sequence>
<dbReference type="InterPro" id="IPR011989">
    <property type="entry name" value="ARM-like"/>
</dbReference>
<protein>
    <submittedName>
        <fullName evidence="8">PUM-HD domain-containing protein</fullName>
    </submittedName>
</protein>
<dbReference type="PROSITE" id="PS50302">
    <property type="entry name" value="PUM"/>
    <property type="match status" value="3"/>
</dbReference>
<dbReference type="InterPro" id="IPR016024">
    <property type="entry name" value="ARM-type_fold"/>
</dbReference>
<feature type="repeat" description="Pumilio" evidence="4">
    <location>
        <begin position="460"/>
        <end position="505"/>
    </location>
</feature>
<dbReference type="AlphaFoldDB" id="A0A915NZF7"/>
<dbReference type="GO" id="GO:0010608">
    <property type="term" value="P:post-transcriptional regulation of gene expression"/>
    <property type="evidence" value="ECO:0007669"/>
    <property type="project" value="TreeGrafter"/>
</dbReference>
<name>A0A915NZF7_9BILA</name>
<evidence type="ECO:0000313" key="8">
    <source>
        <dbReference type="WBParaSite" id="scf7180000421541.g7174"/>
    </source>
</evidence>
<dbReference type="PANTHER" id="PTHR12537:SF12">
    <property type="entry name" value="MATERNAL PROTEIN PUMILIO"/>
    <property type="match status" value="1"/>
</dbReference>
<evidence type="ECO:0000256" key="5">
    <source>
        <dbReference type="SAM" id="MobiDB-lite"/>
    </source>
</evidence>
<evidence type="ECO:0000256" key="4">
    <source>
        <dbReference type="PROSITE-ProRule" id="PRU00317"/>
    </source>
</evidence>
<dbReference type="InterPro" id="IPR033133">
    <property type="entry name" value="PUM-HD"/>
</dbReference>
<dbReference type="SUPFAM" id="SSF48371">
    <property type="entry name" value="ARM repeat"/>
    <property type="match status" value="1"/>
</dbReference>
<keyword evidence="1" id="KW-0217">Developmental protein</keyword>
<reference evidence="8" key="1">
    <citation type="submission" date="2022-11" db="UniProtKB">
        <authorList>
            <consortium name="WormBaseParasite"/>
        </authorList>
    </citation>
    <scope>IDENTIFICATION</scope>
</reference>
<feature type="compositionally biased region" description="Low complexity" evidence="5">
    <location>
        <begin position="582"/>
        <end position="597"/>
    </location>
</feature>
<dbReference type="GO" id="GO:0005737">
    <property type="term" value="C:cytoplasm"/>
    <property type="evidence" value="ECO:0007669"/>
    <property type="project" value="TreeGrafter"/>
</dbReference>
<dbReference type="SMART" id="SM00025">
    <property type="entry name" value="Pumilio"/>
    <property type="match status" value="5"/>
</dbReference>
<dbReference type="WBParaSite" id="scf7180000421541.g7174">
    <property type="protein sequence ID" value="scf7180000421541.g7174"/>
    <property type="gene ID" value="scf7180000421541.g7174"/>
</dbReference>
<feature type="repeat" description="Pumilio" evidence="4">
    <location>
        <begin position="376"/>
        <end position="411"/>
    </location>
</feature>
<feature type="compositionally biased region" description="Polar residues" evidence="5">
    <location>
        <begin position="572"/>
        <end position="581"/>
    </location>
</feature>
<organism evidence="7 8">
    <name type="scientific">Meloidogyne floridensis</name>
    <dbReference type="NCBI Taxonomy" id="298350"/>
    <lineage>
        <taxon>Eukaryota</taxon>
        <taxon>Metazoa</taxon>
        <taxon>Ecdysozoa</taxon>
        <taxon>Nematoda</taxon>
        <taxon>Chromadorea</taxon>
        <taxon>Rhabditida</taxon>
        <taxon>Tylenchina</taxon>
        <taxon>Tylenchomorpha</taxon>
        <taxon>Tylenchoidea</taxon>
        <taxon>Meloidogynidae</taxon>
        <taxon>Meloidogyninae</taxon>
        <taxon>Meloidogyne</taxon>
    </lineage>
</organism>
<keyword evidence="2" id="KW-0677">Repeat</keyword>
<accession>A0A915NZF7</accession>
<dbReference type="Gene3D" id="1.25.10.10">
    <property type="entry name" value="Leucine-rich Repeat Variant"/>
    <property type="match status" value="3"/>
</dbReference>
<evidence type="ECO:0000256" key="2">
    <source>
        <dbReference type="ARBA" id="ARBA00022737"/>
    </source>
</evidence>
<dbReference type="GO" id="GO:0030154">
    <property type="term" value="P:cell differentiation"/>
    <property type="evidence" value="ECO:0007669"/>
    <property type="project" value="UniProtKB-KW"/>
</dbReference>
<dbReference type="PROSITE" id="PS50303">
    <property type="entry name" value="PUM_HD"/>
    <property type="match status" value="1"/>
</dbReference>
<keyword evidence="3" id="KW-0221">Differentiation</keyword>
<evidence type="ECO:0000259" key="6">
    <source>
        <dbReference type="PROSITE" id="PS50303"/>
    </source>
</evidence>
<dbReference type="GO" id="GO:0003730">
    <property type="term" value="F:mRNA 3'-UTR binding"/>
    <property type="evidence" value="ECO:0007669"/>
    <property type="project" value="TreeGrafter"/>
</dbReference>
<evidence type="ECO:0000313" key="7">
    <source>
        <dbReference type="Proteomes" id="UP000887560"/>
    </source>
</evidence>
<evidence type="ECO:0000256" key="1">
    <source>
        <dbReference type="ARBA" id="ARBA00022473"/>
    </source>
</evidence>
<proteinExistence type="predicted"/>